<protein>
    <recommendedName>
        <fullName evidence="3">MmcQ family protein</fullName>
    </recommendedName>
</protein>
<sequence>MNNFFTDKQLNRDKLLTFGFEKTTKGYYYKEFVLQELFEMTVTISENGEVSTDMIDLATGESYILHLVNNTAGTFIGEVREAFDDLLERIAKECYEKVVFVNPQSKEIMAYIRDVYGDELEFLWERFPKNAIYRRADNQKWYAALLTVLPEKLGLKGEKALEIIDLRGLPEEVLSLINQPNYFPGYHMNKKHWYTICLDGSVPTAELKVLIQKSYQLALKK</sequence>
<proteinExistence type="predicted"/>
<dbReference type="STRING" id="2756.BFR44_02840"/>
<dbReference type="InterPro" id="IPR007351">
    <property type="entry name" value="YjbR"/>
</dbReference>
<gene>
    <name evidence="1" type="ORF">CNY62_00490</name>
</gene>
<dbReference type="PANTHER" id="PTHR35145:SF1">
    <property type="entry name" value="CYTOPLASMIC PROTEIN"/>
    <property type="match status" value="1"/>
</dbReference>
<evidence type="ECO:0000313" key="1">
    <source>
        <dbReference type="EMBL" id="ATF24971.1"/>
    </source>
</evidence>
<keyword evidence="2" id="KW-1185">Reference proteome</keyword>
<dbReference type="EMBL" id="CP023483">
    <property type="protein sequence ID" value="ATF24971.1"/>
    <property type="molecule type" value="Genomic_DNA"/>
</dbReference>
<dbReference type="Pfam" id="PF04237">
    <property type="entry name" value="YjbR"/>
    <property type="match status" value="1"/>
</dbReference>
<evidence type="ECO:0000313" key="2">
    <source>
        <dbReference type="Proteomes" id="UP000243591"/>
    </source>
</evidence>
<dbReference type="InterPro" id="IPR058532">
    <property type="entry name" value="YjbR/MT2646/Rv2570-like"/>
</dbReference>
<dbReference type="KEGG" id="bths:CNY62_00490"/>
<dbReference type="Gene3D" id="3.90.1150.30">
    <property type="match status" value="1"/>
</dbReference>
<reference evidence="1 2" key="1">
    <citation type="submission" date="2017-09" db="EMBL/GenBank/DDBJ databases">
        <title>Complete Genome Sequences of Two Strains of the Meat Spoilage Bacterium Brochothrix thermosphacta Isolated from Ground Chicken.</title>
        <authorList>
            <person name="Paoli G.C."/>
            <person name="Wijey C."/>
            <person name="Chen C.-Y."/>
            <person name="Nguyen L."/>
            <person name="Yan X."/>
            <person name="Irwin P.L."/>
        </authorList>
    </citation>
    <scope>NUCLEOTIDE SEQUENCE [LARGE SCALE GENOMIC DNA]</scope>
    <source>
        <strain evidence="1 2">BI</strain>
    </source>
</reference>
<accession>A0A1D2L601</accession>
<dbReference type="AlphaFoldDB" id="A0A1D2L601"/>
<dbReference type="Proteomes" id="UP000243591">
    <property type="component" value="Chromosome"/>
</dbReference>
<dbReference type="SUPFAM" id="SSF142906">
    <property type="entry name" value="YjbR-like"/>
    <property type="match status" value="1"/>
</dbReference>
<dbReference type="OrthoDB" id="9789813at2"/>
<dbReference type="PANTHER" id="PTHR35145">
    <property type="entry name" value="CYTOPLASMIC PROTEIN-RELATED"/>
    <property type="match status" value="1"/>
</dbReference>
<organism evidence="1 2">
    <name type="scientific">Brochothrix thermosphacta</name>
    <name type="common">Microbacterium thermosphactum</name>
    <dbReference type="NCBI Taxonomy" id="2756"/>
    <lineage>
        <taxon>Bacteria</taxon>
        <taxon>Bacillati</taxon>
        <taxon>Bacillota</taxon>
        <taxon>Bacilli</taxon>
        <taxon>Bacillales</taxon>
        <taxon>Listeriaceae</taxon>
        <taxon>Brochothrix</taxon>
    </lineage>
</organism>
<dbReference type="RefSeq" id="WP_069125503.1">
    <property type="nucleotide sequence ID" value="NZ_CBCPHX010000001.1"/>
</dbReference>
<evidence type="ECO:0008006" key="3">
    <source>
        <dbReference type="Google" id="ProtNLM"/>
    </source>
</evidence>
<dbReference type="InterPro" id="IPR038056">
    <property type="entry name" value="YjbR-like_sf"/>
</dbReference>
<name>A0A1D2L601_BROTH</name>